<keyword evidence="1" id="KW-0479">Metal-binding</keyword>
<feature type="region of interest" description="Disordered" evidence="5">
    <location>
        <begin position="1"/>
        <end position="99"/>
    </location>
</feature>
<dbReference type="OrthoDB" id="337575at2759"/>
<reference evidence="8" key="1">
    <citation type="submission" date="2025-08" db="UniProtKB">
        <authorList>
            <consortium name="RefSeq"/>
        </authorList>
    </citation>
    <scope>IDENTIFICATION</scope>
    <source>
        <tissue evidence="8">Young leaves</tissue>
    </source>
</reference>
<dbReference type="PANTHER" id="PTHR46537">
    <property type="entry name" value="OS11G0578200 PROTEIN"/>
    <property type="match status" value="1"/>
</dbReference>
<gene>
    <name evidence="8" type="primary">LOC111483842</name>
</gene>
<feature type="compositionally biased region" description="Acidic residues" evidence="5">
    <location>
        <begin position="263"/>
        <end position="274"/>
    </location>
</feature>
<feature type="compositionally biased region" description="Polar residues" evidence="5">
    <location>
        <begin position="301"/>
        <end position="312"/>
    </location>
</feature>
<proteinExistence type="predicted"/>
<evidence type="ECO:0000313" key="8">
    <source>
        <dbReference type="RefSeq" id="XP_022985956.1"/>
    </source>
</evidence>
<feature type="compositionally biased region" description="Basic and acidic residues" evidence="5">
    <location>
        <begin position="25"/>
        <end position="39"/>
    </location>
</feature>
<dbReference type="InterPro" id="IPR001841">
    <property type="entry name" value="Znf_RING"/>
</dbReference>
<feature type="compositionally biased region" description="Acidic residues" evidence="5">
    <location>
        <begin position="60"/>
        <end position="72"/>
    </location>
</feature>
<dbReference type="Proteomes" id="UP000504608">
    <property type="component" value="Unplaced"/>
</dbReference>
<keyword evidence="3" id="KW-0862">Zinc</keyword>
<evidence type="ECO:0000259" key="6">
    <source>
        <dbReference type="PROSITE" id="PS50089"/>
    </source>
</evidence>
<evidence type="ECO:0000256" key="1">
    <source>
        <dbReference type="ARBA" id="ARBA00022723"/>
    </source>
</evidence>
<name>A0A6J1J9P4_CUCMA</name>
<dbReference type="PANTHER" id="PTHR46537:SF1">
    <property type="entry name" value="E3 UBIQUITIN-PROTEIN LIGASE RING1B-RELATED"/>
    <property type="match status" value="1"/>
</dbReference>
<dbReference type="KEGG" id="cmax:111483842"/>
<dbReference type="PROSITE" id="PS00518">
    <property type="entry name" value="ZF_RING_1"/>
    <property type="match status" value="1"/>
</dbReference>
<evidence type="ECO:0000256" key="4">
    <source>
        <dbReference type="PROSITE-ProRule" id="PRU00175"/>
    </source>
</evidence>
<keyword evidence="2 4" id="KW-0863">Zinc-finger</keyword>
<evidence type="ECO:0000256" key="3">
    <source>
        <dbReference type="ARBA" id="ARBA00022833"/>
    </source>
</evidence>
<accession>A0A6J1J9P4</accession>
<feature type="region of interest" description="Disordered" evidence="5">
    <location>
        <begin position="351"/>
        <end position="373"/>
    </location>
</feature>
<feature type="compositionally biased region" description="Polar residues" evidence="5">
    <location>
        <begin position="9"/>
        <end position="24"/>
    </location>
</feature>
<feature type="region of interest" description="Disordered" evidence="5">
    <location>
        <begin position="248"/>
        <end position="316"/>
    </location>
</feature>
<feature type="compositionally biased region" description="Basic and acidic residues" evidence="5">
    <location>
        <begin position="73"/>
        <end position="89"/>
    </location>
</feature>
<protein>
    <submittedName>
        <fullName evidence="8">E3 ubiquitin-protein ligase RING1a isoform X1</fullName>
    </submittedName>
</protein>
<dbReference type="Pfam" id="PF13923">
    <property type="entry name" value="zf-C3HC4_2"/>
    <property type="match status" value="1"/>
</dbReference>
<dbReference type="RefSeq" id="XP_022985956.1">
    <property type="nucleotide sequence ID" value="XM_023130188.1"/>
</dbReference>
<dbReference type="GeneID" id="111483842"/>
<organism evidence="7 8">
    <name type="scientific">Cucurbita maxima</name>
    <name type="common">Pumpkin</name>
    <name type="synonym">Winter squash</name>
    <dbReference type="NCBI Taxonomy" id="3661"/>
    <lineage>
        <taxon>Eukaryota</taxon>
        <taxon>Viridiplantae</taxon>
        <taxon>Streptophyta</taxon>
        <taxon>Embryophyta</taxon>
        <taxon>Tracheophyta</taxon>
        <taxon>Spermatophyta</taxon>
        <taxon>Magnoliopsida</taxon>
        <taxon>eudicotyledons</taxon>
        <taxon>Gunneridae</taxon>
        <taxon>Pentapetalae</taxon>
        <taxon>rosids</taxon>
        <taxon>fabids</taxon>
        <taxon>Cucurbitales</taxon>
        <taxon>Cucurbitaceae</taxon>
        <taxon>Cucurbiteae</taxon>
        <taxon>Cucurbita</taxon>
    </lineage>
</organism>
<feature type="domain" description="RING-type" evidence="6">
    <location>
        <begin position="123"/>
        <end position="163"/>
    </location>
</feature>
<dbReference type="AlphaFoldDB" id="A0A6J1J9P4"/>
<dbReference type="PROSITE" id="PS50089">
    <property type="entry name" value="ZF_RING_2"/>
    <property type="match status" value="1"/>
</dbReference>
<dbReference type="SUPFAM" id="SSF57850">
    <property type="entry name" value="RING/U-box"/>
    <property type="match status" value="1"/>
</dbReference>
<dbReference type="InterPro" id="IPR013083">
    <property type="entry name" value="Znf_RING/FYVE/PHD"/>
</dbReference>
<evidence type="ECO:0000256" key="5">
    <source>
        <dbReference type="SAM" id="MobiDB-lite"/>
    </source>
</evidence>
<dbReference type="GO" id="GO:0008270">
    <property type="term" value="F:zinc ion binding"/>
    <property type="evidence" value="ECO:0007669"/>
    <property type="project" value="UniProtKB-KW"/>
</dbReference>
<dbReference type="SMART" id="SM00184">
    <property type="entry name" value="RING"/>
    <property type="match status" value="1"/>
</dbReference>
<dbReference type="InterPro" id="IPR017907">
    <property type="entry name" value="Znf_RING_CS"/>
</dbReference>
<keyword evidence="7" id="KW-1185">Reference proteome</keyword>
<evidence type="ECO:0000313" key="7">
    <source>
        <dbReference type="Proteomes" id="UP000504608"/>
    </source>
</evidence>
<dbReference type="InterPro" id="IPR044592">
    <property type="entry name" value="RING1A/B"/>
</dbReference>
<feature type="compositionally biased region" description="Basic and acidic residues" evidence="5">
    <location>
        <begin position="275"/>
        <end position="291"/>
    </location>
</feature>
<evidence type="ECO:0000256" key="2">
    <source>
        <dbReference type="ARBA" id="ARBA00022771"/>
    </source>
</evidence>
<feature type="compositionally biased region" description="Acidic residues" evidence="5">
    <location>
        <begin position="40"/>
        <end position="50"/>
    </location>
</feature>
<feature type="compositionally biased region" description="Low complexity" evidence="5">
    <location>
        <begin position="360"/>
        <end position="373"/>
    </location>
</feature>
<sequence>MPAHKRSWSDSVNGEESGDQQFSHQDAKQSRMEREPKTETEEEEEVEEEEQREHLKEGEREDEEREEDEGEEEKQHNQLEEAAGARDSEGSQSSSSEEKPEYFLLNPSFIFVELSGIRKDVQCPICLGIIKKTRTVMECLHRFCRECIDKSMRLGNNECPACRTHCASRRSLRDDPNYDALISALYPDIDKYEEEELTFHEEERNRNKQIQESIAQIFQRQSEALSKKRILGKDTAAVFLTRSRRNHRNAHLRRQNGRGDEVLGYEDNEDEDDNNEGKDSSSADERFTEVRQRRKKRHPTVRSSQPSSSIANVDSGCTDGCAESELDMSRENRTVSPGLVLNSEMLGWGRGGVRSNARHSSAGGSSNKSSRSSRLTKLVNYLRGLEENNNELDVHLLLISVDKESAPSLQQPHLHCRPSLTVEHLREYVSRKTPLQADDVEILSMKARHSTSDVQTTPSASISIDGTSLVFDPLKYELQTLEGEETLAGLQADCIYSRDHLILGYRRKGLS</sequence>
<dbReference type="Gene3D" id="3.30.40.10">
    <property type="entry name" value="Zinc/RING finger domain, C3HC4 (zinc finger)"/>
    <property type="match status" value="1"/>
</dbReference>
<dbReference type="CDD" id="cd16531">
    <property type="entry name" value="RING-HC_RING1-like"/>
    <property type="match status" value="1"/>
</dbReference>